<dbReference type="InterPro" id="IPR036518">
    <property type="entry name" value="CobE/GbiG_C_sf"/>
</dbReference>
<dbReference type="GO" id="GO:0030789">
    <property type="term" value="F:precorrin-3B C17-methyltransferase activity"/>
    <property type="evidence" value="ECO:0007669"/>
    <property type="project" value="UniProtKB-EC"/>
</dbReference>
<keyword evidence="3" id="KW-1185">Reference proteome</keyword>
<keyword evidence="2" id="KW-0808">Transferase</keyword>
<dbReference type="GO" id="GO:0032259">
    <property type="term" value="P:methylation"/>
    <property type="evidence" value="ECO:0007669"/>
    <property type="project" value="UniProtKB-KW"/>
</dbReference>
<dbReference type="PANTHER" id="PTHR37477:SF1">
    <property type="entry name" value="COBALT-PRECORRIN-5A HYDROLASE"/>
    <property type="match status" value="1"/>
</dbReference>
<organism evidence="2 3">
    <name type="scientific">Bartonella apihabitans</name>
    <dbReference type="NCBI Taxonomy" id="2750929"/>
    <lineage>
        <taxon>Bacteria</taxon>
        <taxon>Pseudomonadati</taxon>
        <taxon>Pseudomonadota</taxon>
        <taxon>Alphaproteobacteria</taxon>
        <taxon>Hyphomicrobiales</taxon>
        <taxon>Bartonellaceae</taxon>
        <taxon>Bartonella</taxon>
    </lineage>
</organism>
<evidence type="ECO:0000313" key="2">
    <source>
        <dbReference type="EMBL" id="AQT42835.1"/>
    </source>
</evidence>
<evidence type="ECO:0000313" key="3">
    <source>
        <dbReference type="Proteomes" id="UP000189660"/>
    </source>
</evidence>
<dbReference type="Pfam" id="PF01890">
    <property type="entry name" value="CbiG_C"/>
    <property type="match status" value="1"/>
</dbReference>
<keyword evidence="2" id="KW-0489">Methyltransferase</keyword>
<dbReference type="SUPFAM" id="SSF159664">
    <property type="entry name" value="CobE/GbiG C-terminal domain-like"/>
    <property type="match status" value="1"/>
</dbReference>
<protein>
    <submittedName>
        <fullName evidence="2">Cobalt-precorrin 5A hydrolase / precorrin-3B C17-methyltransferase</fullName>
        <ecNumber evidence="2">2.1.1.131</ecNumber>
    </submittedName>
</protein>
<dbReference type="Proteomes" id="UP000189660">
    <property type="component" value="Chromosome"/>
</dbReference>
<name>A0A1U9MC08_9HYPH</name>
<proteinExistence type="predicted"/>
<dbReference type="Gene3D" id="3.30.420.180">
    <property type="entry name" value="CobE/GbiG C-terminal domain"/>
    <property type="match status" value="1"/>
</dbReference>
<dbReference type="EMBL" id="CP015820">
    <property type="protein sequence ID" value="AQT42835.1"/>
    <property type="molecule type" value="Genomic_DNA"/>
</dbReference>
<evidence type="ECO:0000259" key="1">
    <source>
        <dbReference type="Pfam" id="PF01890"/>
    </source>
</evidence>
<dbReference type="PANTHER" id="PTHR37477">
    <property type="entry name" value="COBALT-PRECORRIN-5A HYDROLASE"/>
    <property type="match status" value="1"/>
</dbReference>
<reference evidence="2 3" key="1">
    <citation type="submission" date="2016-11" db="EMBL/GenBank/DDBJ databases">
        <title>Comparative genomics of Bartonella apis.</title>
        <authorList>
            <person name="Engel P."/>
        </authorList>
    </citation>
    <scope>NUCLEOTIDE SEQUENCE [LARGE SCALE GENOMIC DNA]</scope>
    <source>
        <strain evidence="2 3">BBC0178</strain>
    </source>
</reference>
<dbReference type="InterPro" id="IPR052553">
    <property type="entry name" value="CbiG_hydrolase"/>
</dbReference>
<feature type="domain" description="CobE/GbiG C-terminal" evidence="1">
    <location>
        <begin position="16"/>
        <end position="129"/>
    </location>
</feature>
<dbReference type="AlphaFoldDB" id="A0A1U9MC08"/>
<accession>A0A1U9MC08</accession>
<dbReference type="EC" id="2.1.1.131" evidence="2"/>
<gene>
    <name evidence="2" type="ORF">BBC0178_013700</name>
</gene>
<dbReference type="InterPro" id="IPR002750">
    <property type="entry name" value="CobE/GbiG_C"/>
</dbReference>
<dbReference type="KEGG" id="bapa:BBC0178_013700"/>
<sequence length="130" mass="13617">MKAKTDMVISSSMPVFVGIGISSSATTGDMEKALEFLEKWNIAVFSTLEGKESNSLILLALQRLAVPLVTFSSEELETMTCFLKNPSDIVFQHKGCHGVAEAAALAASGKGGILLVEKTKIGGLTIAVAG</sequence>
<keyword evidence="2" id="KW-0378">Hydrolase</keyword>
<dbReference type="GO" id="GO:0009236">
    <property type="term" value="P:cobalamin biosynthetic process"/>
    <property type="evidence" value="ECO:0007669"/>
    <property type="project" value="InterPro"/>
</dbReference>
<dbReference type="GO" id="GO:0016787">
    <property type="term" value="F:hydrolase activity"/>
    <property type="evidence" value="ECO:0007669"/>
    <property type="project" value="UniProtKB-KW"/>
</dbReference>